<dbReference type="EMBL" id="LZMF01000005">
    <property type="protein sequence ID" value="OBK91303.1"/>
    <property type="molecule type" value="Genomic_DNA"/>
</dbReference>
<sequence length="67" mass="7637">MLEQAIADHLSLVKLERGAAKSAQRQAAPNARWQAWIFLEWPDLNVRSAAEVENRLSTCSLRYLRAD</sequence>
<reference evidence="2" key="1">
    <citation type="submission" date="2016-06" db="EMBL/GenBank/DDBJ databases">
        <authorList>
            <person name="Sutton G."/>
            <person name="Brinkac L."/>
            <person name="Sanka R."/>
            <person name="Adams M."/>
            <person name="Lau E."/>
            <person name="Garcia-Basteiro A."/>
            <person name="Lopez-Varela E."/>
            <person name="Palencia S."/>
        </authorList>
    </citation>
    <scope>NUCLEOTIDE SEQUENCE [LARGE SCALE GENOMIC DNA]</scope>
    <source>
        <strain evidence="2">1274684.2</strain>
    </source>
</reference>
<dbReference type="Proteomes" id="UP000093759">
    <property type="component" value="Unassembled WGS sequence"/>
</dbReference>
<gene>
    <name evidence="1" type="ORF">A5648_14560</name>
</gene>
<comment type="caution">
    <text evidence="1">The sequence shown here is derived from an EMBL/GenBank/DDBJ whole genome shotgun (WGS) entry which is preliminary data.</text>
</comment>
<accession>A0A1A3U8S1</accession>
<dbReference type="AlphaFoldDB" id="A0A1A3U8S1"/>
<protein>
    <submittedName>
        <fullName evidence="1">Uncharacterized protein</fullName>
    </submittedName>
</protein>
<name>A0A1A3U8S1_MYCSD</name>
<evidence type="ECO:0000313" key="2">
    <source>
        <dbReference type="Proteomes" id="UP000093759"/>
    </source>
</evidence>
<organism evidence="1 2">
    <name type="scientific">Mycolicibacter sinensis (strain JDM601)</name>
    <name type="common">Mycobacterium sinense</name>
    <dbReference type="NCBI Taxonomy" id="875328"/>
    <lineage>
        <taxon>Bacteria</taxon>
        <taxon>Bacillati</taxon>
        <taxon>Actinomycetota</taxon>
        <taxon>Actinomycetes</taxon>
        <taxon>Mycobacteriales</taxon>
        <taxon>Mycobacteriaceae</taxon>
        <taxon>Mycolicibacter</taxon>
    </lineage>
</organism>
<proteinExistence type="predicted"/>
<evidence type="ECO:0000313" key="1">
    <source>
        <dbReference type="EMBL" id="OBK91303.1"/>
    </source>
</evidence>